<evidence type="ECO:0000313" key="2">
    <source>
        <dbReference type="EMBL" id="CDI77446.1"/>
    </source>
</evidence>
<dbReference type="GeneID" id="25270535"/>
<accession>U6GAZ6</accession>
<feature type="region of interest" description="Disordered" evidence="1">
    <location>
        <begin position="340"/>
        <end position="471"/>
    </location>
</feature>
<gene>
    <name evidence="2" type="ORF">EAH_00024650</name>
</gene>
<dbReference type="RefSeq" id="XP_013252192.1">
    <property type="nucleotide sequence ID" value="XM_013396738.1"/>
</dbReference>
<proteinExistence type="predicted"/>
<feature type="compositionally biased region" description="Low complexity" evidence="1">
    <location>
        <begin position="41"/>
        <end position="53"/>
    </location>
</feature>
<protein>
    <submittedName>
        <fullName evidence="2">Uncharacterized protein</fullName>
    </submittedName>
</protein>
<evidence type="ECO:0000313" key="3">
    <source>
        <dbReference type="Proteomes" id="UP000018050"/>
    </source>
</evidence>
<dbReference type="Proteomes" id="UP000018050">
    <property type="component" value="Unassembled WGS sequence"/>
</dbReference>
<dbReference type="AlphaFoldDB" id="U6GAZ6"/>
<reference evidence="2" key="2">
    <citation type="submission" date="2013-10" db="EMBL/GenBank/DDBJ databases">
        <authorList>
            <person name="Aslett M."/>
        </authorList>
    </citation>
    <scope>NUCLEOTIDE SEQUENCE [LARGE SCALE GENOMIC DNA]</scope>
    <source>
        <strain evidence="2">Houghton</strain>
    </source>
</reference>
<dbReference type="EMBL" id="HG670669">
    <property type="protein sequence ID" value="CDI77446.1"/>
    <property type="molecule type" value="Genomic_DNA"/>
</dbReference>
<reference evidence="2" key="1">
    <citation type="submission" date="2013-10" db="EMBL/GenBank/DDBJ databases">
        <title>Genomic analysis of the causative agents of coccidiosis in chickens.</title>
        <authorList>
            <person name="Reid A.J."/>
            <person name="Blake D."/>
            <person name="Billington K."/>
            <person name="Browne H."/>
            <person name="Dunn M."/>
            <person name="Hung S."/>
            <person name="Kawahara F."/>
            <person name="Miranda-Saavedra D."/>
            <person name="Mourier T."/>
            <person name="Nagra H."/>
            <person name="Otto T.D."/>
            <person name="Rawlings N."/>
            <person name="Sanchez A."/>
            <person name="Sanders M."/>
            <person name="Subramaniam C."/>
            <person name="Tay Y."/>
            <person name="Dear P."/>
            <person name="Doerig C."/>
            <person name="Gruber A."/>
            <person name="Parkinson J."/>
            <person name="Shirley M."/>
            <person name="Wan K.L."/>
            <person name="Berriman M."/>
            <person name="Tomley F."/>
            <person name="Pain A."/>
        </authorList>
    </citation>
    <scope>NUCLEOTIDE SEQUENCE [LARGE SCALE GENOMIC DNA]</scope>
    <source>
        <strain evidence="2">Houghton</strain>
    </source>
</reference>
<keyword evidence="3" id="KW-1185">Reference proteome</keyword>
<dbReference type="VEuPathDB" id="ToxoDB:EAH_00024650"/>
<feature type="region of interest" description="Disordered" evidence="1">
    <location>
        <begin position="1"/>
        <end position="81"/>
    </location>
</feature>
<feature type="compositionally biased region" description="Low complexity" evidence="1">
    <location>
        <begin position="406"/>
        <end position="419"/>
    </location>
</feature>
<dbReference type="OMA" id="PRHANCI"/>
<evidence type="ECO:0000256" key="1">
    <source>
        <dbReference type="SAM" id="MobiDB-lite"/>
    </source>
</evidence>
<name>U6GAZ6_EIMAC</name>
<feature type="region of interest" description="Disordered" evidence="1">
    <location>
        <begin position="242"/>
        <end position="261"/>
    </location>
</feature>
<feature type="compositionally biased region" description="Low complexity" evidence="1">
    <location>
        <begin position="454"/>
        <end position="470"/>
    </location>
</feature>
<dbReference type="OrthoDB" id="346109at2759"/>
<sequence>MSFSPMPKTPPKPLQSRLGPDCGLSPDSRAGVGLRRGCGSAGSSTVSSSTSGPGARGGATGRSSSGTPSARSTVTRRVSTPVSRPLLSLGGLLGSNSFHTEYREQMSPSWWLGAAACSSSWLQLSPPPEVMELVEKKKLTEQFKTVEGLIDRADYLGALRLQADRRNVLHLLALDEQEMQAYLWQPRFPRIIDLRNRTGEVQARPPPRHANCIVNPVNLWLRFLTLSPPLYAAHAPLAAVSPKTPQTGEHSGGDSGCAQPQDTGEVQEYCLGSSGEQFLPILFEDSGGAAECVPPEELLTFEEDALREVASHIEAKLAHALSCMVLAAAARTKAAATHMQSLQAGSGSSSAPAASPTAPATTPLDTPLEEGLQGPDGGASTAPSASRRGGPKRRRPSVTMARGRSRSSSPLLTGHSSSPAHKPRNAGSAAAPMDPGTASSSVAVRGPITDDPSEAAPADEAPAATEQAPDSDGIVIELEDIFTTYGPSPCLLRHINCFQKTPDLLRQQIR</sequence>
<feature type="compositionally biased region" description="Low complexity" evidence="1">
    <location>
        <begin position="344"/>
        <end position="363"/>
    </location>
</feature>
<organism evidence="2 3">
    <name type="scientific">Eimeria acervulina</name>
    <name type="common">Coccidian parasite</name>
    <dbReference type="NCBI Taxonomy" id="5801"/>
    <lineage>
        <taxon>Eukaryota</taxon>
        <taxon>Sar</taxon>
        <taxon>Alveolata</taxon>
        <taxon>Apicomplexa</taxon>
        <taxon>Conoidasida</taxon>
        <taxon>Coccidia</taxon>
        <taxon>Eucoccidiorida</taxon>
        <taxon>Eimeriorina</taxon>
        <taxon>Eimeriidae</taxon>
        <taxon>Eimeria</taxon>
    </lineage>
</organism>
<feature type="compositionally biased region" description="Low complexity" evidence="1">
    <location>
        <begin position="61"/>
        <end position="72"/>
    </location>
</feature>